<gene>
    <name evidence="8" type="ORF">PIIN_00549</name>
</gene>
<evidence type="ECO:0000256" key="6">
    <source>
        <dbReference type="SAM" id="MobiDB-lite"/>
    </source>
</evidence>
<keyword evidence="5" id="KW-0443">Lipid metabolism</keyword>
<evidence type="ECO:0000256" key="5">
    <source>
        <dbReference type="ARBA" id="ARBA00023098"/>
    </source>
</evidence>
<evidence type="ECO:0000256" key="2">
    <source>
        <dbReference type="ARBA" id="ARBA00022525"/>
    </source>
</evidence>
<feature type="compositionally biased region" description="Basic and acidic residues" evidence="6">
    <location>
        <begin position="352"/>
        <end position="377"/>
    </location>
</feature>
<feature type="region of interest" description="Disordered" evidence="6">
    <location>
        <begin position="687"/>
        <end position="735"/>
    </location>
</feature>
<dbReference type="eggNOG" id="ENOG502QPNZ">
    <property type="taxonomic scope" value="Eukaryota"/>
</dbReference>
<dbReference type="Proteomes" id="UP000007148">
    <property type="component" value="Unassembled WGS sequence"/>
</dbReference>
<evidence type="ECO:0000313" key="9">
    <source>
        <dbReference type="Proteomes" id="UP000007148"/>
    </source>
</evidence>
<dbReference type="Gene3D" id="3.40.50.1820">
    <property type="entry name" value="alpha/beta hydrolase"/>
    <property type="match status" value="2"/>
</dbReference>
<evidence type="ECO:0000256" key="1">
    <source>
        <dbReference type="ARBA" id="ARBA00004613"/>
    </source>
</evidence>
<proteinExistence type="predicted"/>
<dbReference type="STRING" id="1109443.G4U2V2"/>
<feature type="region of interest" description="Disordered" evidence="6">
    <location>
        <begin position="625"/>
        <end position="660"/>
    </location>
</feature>
<dbReference type="EMBL" id="CAFZ01001876">
    <property type="protein sequence ID" value="CCA77905.1"/>
    <property type="molecule type" value="Genomic_DNA"/>
</dbReference>
<keyword evidence="9" id="KW-1185">Reference proteome</keyword>
<dbReference type="InParanoid" id="G4U2V2"/>
<dbReference type="OrthoDB" id="206848at2759"/>
<evidence type="ECO:0000256" key="3">
    <source>
        <dbReference type="ARBA" id="ARBA00022729"/>
    </source>
</evidence>
<evidence type="ECO:0000259" key="7">
    <source>
        <dbReference type="Pfam" id="PF24708"/>
    </source>
</evidence>
<keyword evidence="3" id="KW-0732">Signal</keyword>
<evidence type="ECO:0000313" key="8">
    <source>
        <dbReference type="EMBL" id="CCA77905.1"/>
    </source>
</evidence>
<keyword evidence="2" id="KW-0964">Secreted</keyword>
<feature type="compositionally biased region" description="Low complexity" evidence="6">
    <location>
        <begin position="692"/>
        <end position="712"/>
    </location>
</feature>
<feature type="region of interest" description="Disordered" evidence="6">
    <location>
        <begin position="352"/>
        <end position="388"/>
    </location>
</feature>
<feature type="region of interest" description="Disordered" evidence="6">
    <location>
        <begin position="429"/>
        <end position="458"/>
    </location>
</feature>
<dbReference type="GO" id="GO:0005576">
    <property type="term" value="C:extracellular region"/>
    <property type="evidence" value="ECO:0007669"/>
    <property type="project" value="UniProtKB-SubCell"/>
</dbReference>
<feature type="compositionally biased region" description="Polar residues" evidence="6">
    <location>
        <begin position="760"/>
        <end position="775"/>
    </location>
</feature>
<feature type="compositionally biased region" description="Basic and acidic residues" evidence="6">
    <location>
        <begin position="592"/>
        <end position="606"/>
    </location>
</feature>
<feature type="compositionally biased region" description="Low complexity" evidence="6">
    <location>
        <begin position="437"/>
        <end position="458"/>
    </location>
</feature>
<dbReference type="AlphaFoldDB" id="G4U2V2"/>
<comment type="subcellular location">
    <subcellularLocation>
        <location evidence="1">Secreted</location>
    </subcellularLocation>
</comment>
<protein>
    <submittedName>
        <fullName evidence="8">Related to lipase</fullName>
    </submittedName>
</protein>
<dbReference type="PANTHER" id="PTHR34043:SF3">
    <property type="entry name" value="ALPHA_BETA-HYDROLASES SUPERFAMILY PROTEIN"/>
    <property type="match status" value="1"/>
</dbReference>
<feature type="domain" description="Lipase-like C-terminal" evidence="7">
    <location>
        <begin position="22"/>
        <end position="122"/>
    </location>
</feature>
<accession>G4U2V2</accession>
<dbReference type="PANTHER" id="PTHR34043">
    <property type="entry name" value="ALPHA/BETA-HYDROLASES SUPERFAMILY PROTEIN"/>
    <property type="match status" value="1"/>
</dbReference>
<sequence>MHPQHENPPVVVVGGFLTRNSTSYWGDIQQYFTDDNARQIIIAPVGACSSLHDRACEIFWSLLGGRVDYGAQHALEHGHGRYGRKYAHGLYPKWSEEHPVHFVAHSLGGPTVLKLLSLLQAGFFGPQYTPSLVLSLLSVASPYQGSPIVYLLGASHRADETKLRSFTVGSLISKYIHISSFLHPLLGSSASGGFDFQPDARNLGIWADANTSKLTINENASAASMRIKDGKRRTWGGLFKSMGTLISQLRTSSWADSADSGSYDATLHAAHSRQLAGENALQSSVFYASFTGSITYQDTESVAYGLPGHGPQVPAVHHRPDRRFRGDLMLYVLSKMIGSFSYKLEPVPEHLFEQPQEERPRLEESSVHEERTSLDKKRMSRRRLTMTSAPSVAPIAEEHNAVPIITTPYRPSLEIRPSLDVRKSYESEAFGGVPRRSTSSTSCGSCESGSSGYSSSRCSTPSGCTCSSNGCDDWGTQNSQSFGAGIDISRPSSPAMISIYKTLPSPIAEEDPGIPSPVQLLSFSEEIPKPEDQVQKAETVSMDEISVKKRRRDASIRSSMIGPEVALGLGILSPKAQKVLGVETSAPAKPASGEEKKPEVKKERPSGHFRRWSSTDWYATWASQWTEKKTTPATEEHINEEEDGTQEAWRKLNGLPSPADKKKLRKDLWENDGVVPLFSQSHPAESYGAVASPTVSPSRPTSPSPNASSTWPSKRHSVYLDGNGEAGASKRSSLSLKRRSTLLVSALSRHVRSSSSCSATMSDNESTSSFHTAPQSTSTSSTSLHTAHSVLDHDSHDHIYSRMTTGRGSADHVRIGTLEPGKWHVFHTPGLAHNVLVGGLARYEKQRDAVWHKLAKTIHELDSTRTSAAAV</sequence>
<feature type="compositionally biased region" description="Basic and acidic residues" evidence="6">
    <location>
        <begin position="626"/>
        <end position="637"/>
    </location>
</feature>
<keyword evidence="4" id="KW-0378">Hydrolase</keyword>
<dbReference type="SUPFAM" id="SSF53474">
    <property type="entry name" value="alpha/beta-Hydrolases"/>
    <property type="match status" value="1"/>
</dbReference>
<dbReference type="InterPro" id="IPR056304">
    <property type="entry name" value="Lip-like_C"/>
</dbReference>
<organism evidence="8 9">
    <name type="scientific">Serendipita indica (strain DSM 11827)</name>
    <name type="common">Root endophyte fungus</name>
    <name type="synonym">Piriformospora indica</name>
    <dbReference type="NCBI Taxonomy" id="1109443"/>
    <lineage>
        <taxon>Eukaryota</taxon>
        <taxon>Fungi</taxon>
        <taxon>Dikarya</taxon>
        <taxon>Basidiomycota</taxon>
        <taxon>Agaricomycotina</taxon>
        <taxon>Agaricomycetes</taxon>
        <taxon>Sebacinales</taxon>
        <taxon>Serendipitaceae</taxon>
        <taxon>Serendipita</taxon>
    </lineage>
</organism>
<dbReference type="HOGENOM" id="CLU_329577_0_0_1"/>
<comment type="caution">
    <text evidence="8">The sequence shown here is derived from an EMBL/GenBank/DDBJ whole genome shotgun (WGS) entry which is preliminary data.</text>
</comment>
<feature type="region of interest" description="Disordered" evidence="6">
    <location>
        <begin position="754"/>
        <end position="785"/>
    </location>
</feature>
<reference evidence="8 9" key="1">
    <citation type="journal article" date="2011" name="PLoS Pathog.">
        <title>Endophytic Life Strategies Decoded by Genome and Transcriptome Analyses of the Mutualistic Root Symbiont Piriformospora indica.</title>
        <authorList>
            <person name="Zuccaro A."/>
            <person name="Lahrmann U."/>
            <person name="Guldener U."/>
            <person name="Langen G."/>
            <person name="Pfiffi S."/>
            <person name="Biedenkopf D."/>
            <person name="Wong P."/>
            <person name="Samans B."/>
            <person name="Grimm C."/>
            <person name="Basiewicz M."/>
            <person name="Murat C."/>
            <person name="Martin F."/>
            <person name="Kogel K.H."/>
        </authorList>
    </citation>
    <scope>NUCLEOTIDE SEQUENCE [LARGE SCALE GENOMIC DNA]</scope>
    <source>
        <strain evidence="8 9">DSM 11827</strain>
    </source>
</reference>
<dbReference type="InterPro" id="IPR029058">
    <property type="entry name" value="AB_hydrolase_fold"/>
</dbReference>
<feature type="region of interest" description="Disordered" evidence="6">
    <location>
        <begin position="584"/>
        <end position="609"/>
    </location>
</feature>
<dbReference type="GO" id="GO:0016787">
    <property type="term" value="F:hydrolase activity"/>
    <property type="evidence" value="ECO:0007669"/>
    <property type="project" value="UniProtKB-KW"/>
</dbReference>
<dbReference type="Pfam" id="PF24708">
    <property type="entry name" value="Lip_C"/>
    <property type="match status" value="1"/>
</dbReference>
<dbReference type="GO" id="GO:0006629">
    <property type="term" value="P:lipid metabolic process"/>
    <property type="evidence" value="ECO:0007669"/>
    <property type="project" value="UniProtKB-KW"/>
</dbReference>
<name>G4U2V2_SERID</name>
<evidence type="ECO:0000256" key="4">
    <source>
        <dbReference type="ARBA" id="ARBA00022801"/>
    </source>
</evidence>